<proteinExistence type="predicted"/>
<dbReference type="Proteomes" id="UP001596119">
    <property type="component" value="Unassembled WGS sequence"/>
</dbReference>
<keyword evidence="2" id="KW-1185">Reference proteome</keyword>
<accession>A0ABW1IDN8</accession>
<reference evidence="2" key="1">
    <citation type="journal article" date="2019" name="Int. J. Syst. Evol. Microbiol.">
        <title>The Global Catalogue of Microorganisms (GCM) 10K type strain sequencing project: providing services to taxonomists for standard genome sequencing and annotation.</title>
        <authorList>
            <consortium name="The Broad Institute Genomics Platform"/>
            <consortium name="The Broad Institute Genome Sequencing Center for Infectious Disease"/>
            <person name="Wu L."/>
            <person name="Ma J."/>
        </authorList>
    </citation>
    <scope>NUCLEOTIDE SEQUENCE [LARGE SCALE GENOMIC DNA]</scope>
    <source>
        <strain evidence="2">CGMCC 4.7397</strain>
    </source>
</reference>
<dbReference type="RefSeq" id="WP_379569607.1">
    <property type="nucleotide sequence ID" value="NZ_JBHSQK010000075.1"/>
</dbReference>
<comment type="caution">
    <text evidence="1">The sequence shown here is derived from an EMBL/GenBank/DDBJ whole genome shotgun (WGS) entry which is preliminary data.</text>
</comment>
<sequence>MKKSYHSMLAPAQEATATAVVLRRLGAVGAVTDGSSDIAGDLSGQTSV</sequence>
<protein>
    <submittedName>
        <fullName evidence="1">Uncharacterized protein</fullName>
    </submittedName>
</protein>
<evidence type="ECO:0000313" key="2">
    <source>
        <dbReference type="Proteomes" id="UP001596119"/>
    </source>
</evidence>
<organism evidence="1 2">
    <name type="scientific">Pseudonocardia lutea</name>
    <dbReference type="NCBI Taxonomy" id="2172015"/>
    <lineage>
        <taxon>Bacteria</taxon>
        <taxon>Bacillati</taxon>
        <taxon>Actinomycetota</taxon>
        <taxon>Actinomycetes</taxon>
        <taxon>Pseudonocardiales</taxon>
        <taxon>Pseudonocardiaceae</taxon>
        <taxon>Pseudonocardia</taxon>
    </lineage>
</organism>
<name>A0ABW1IDN8_9PSEU</name>
<evidence type="ECO:0000313" key="1">
    <source>
        <dbReference type="EMBL" id="MFC5951550.1"/>
    </source>
</evidence>
<gene>
    <name evidence="1" type="ORF">ACFQH9_25115</name>
</gene>
<dbReference type="EMBL" id="JBHSQK010000075">
    <property type="protein sequence ID" value="MFC5951550.1"/>
    <property type="molecule type" value="Genomic_DNA"/>
</dbReference>